<organism evidence="1">
    <name type="scientific">bioreactor metagenome</name>
    <dbReference type="NCBI Taxonomy" id="1076179"/>
    <lineage>
        <taxon>unclassified sequences</taxon>
        <taxon>metagenomes</taxon>
        <taxon>ecological metagenomes</taxon>
    </lineage>
</organism>
<comment type="caution">
    <text evidence="1">The sequence shown here is derived from an EMBL/GenBank/DDBJ whole genome shotgun (WGS) entry which is preliminary data.</text>
</comment>
<proteinExistence type="predicted"/>
<protein>
    <submittedName>
        <fullName evidence="1">Uncharacterized protein</fullName>
    </submittedName>
</protein>
<evidence type="ECO:0000313" key="1">
    <source>
        <dbReference type="EMBL" id="MPN25021.1"/>
    </source>
</evidence>
<reference evidence="1" key="1">
    <citation type="submission" date="2019-08" db="EMBL/GenBank/DDBJ databases">
        <authorList>
            <person name="Kucharzyk K."/>
            <person name="Murdoch R.W."/>
            <person name="Higgins S."/>
            <person name="Loffler F."/>
        </authorList>
    </citation>
    <scope>NUCLEOTIDE SEQUENCE</scope>
</reference>
<dbReference type="AlphaFoldDB" id="A0A645GDM4"/>
<accession>A0A645GDM4</accession>
<gene>
    <name evidence="1" type="ORF">SDC9_172428</name>
</gene>
<name>A0A645GDM4_9ZZZZ</name>
<dbReference type="EMBL" id="VSSQ01074050">
    <property type="protein sequence ID" value="MPN25021.1"/>
    <property type="molecule type" value="Genomic_DNA"/>
</dbReference>
<sequence length="70" mass="8107">MTSPFCTIEIRLPLNRPNKVSIIPKRVMYKAGNEPAISMVNKDKPSKNRYRRMEPKSMMKLVSNAWLKNG</sequence>